<name>A0A431VN86_9PROT</name>
<dbReference type="EMBL" id="RXMA01000001">
    <property type="protein sequence ID" value="RTR24231.1"/>
    <property type="molecule type" value="Genomic_DNA"/>
</dbReference>
<dbReference type="Pfam" id="PF02620">
    <property type="entry name" value="YceD"/>
    <property type="match status" value="1"/>
</dbReference>
<dbReference type="InterPro" id="IPR003772">
    <property type="entry name" value="YceD"/>
</dbReference>
<comment type="caution">
    <text evidence="2">The sequence shown here is derived from an EMBL/GenBank/DDBJ whole genome shotgun (WGS) entry which is preliminary data.</text>
</comment>
<organism evidence="2 3">
    <name type="scientific">Azospirillum griseum</name>
    <dbReference type="NCBI Taxonomy" id="2496639"/>
    <lineage>
        <taxon>Bacteria</taxon>
        <taxon>Pseudomonadati</taxon>
        <taxon>Pseudomonadota</taxon>
        <taxon>Alphaproteobacteria</taxon>
        <taxon>Rhodospirillales</taxon>
        <taxon>Azospirillaceae</taxon>
        <taxon>Azospirillum</taxon>
    </lineage>
</organism>
<gene>
    <name evidence="2" type="ORF">EJ903_00115</name>
</gene>
<feature type="region of interest" description="Disordered" evidence="1">
    <location>
        <begin position="1"/>
        <end position="25"/>
    </location>
</feature>
<proteinExistence type="predicted"/>
<dbReference type="OrthoDB" id="8443793at2"/>
<evidence type="ECO:0000313" key="3">
    <source>
        <dbReference type="Proteomes" id="UP000277007"/>
    </source>
</evidence>
<dbReference type="RefSeq" id="WP_126610981.1">
    <property type="nucleotide sequence ID" value="NZ_JBHUCY010000064.1"/>
</dbReference>
<accession>A0A431VN86</accession>
<evidence type="ECO:0000313" key="2">
    <source>
        <dbReference type="EMBL" id="RTR24231.1"/>
    </source>
</evidence>
<evidence type="ECO:0000256" key="1">
    <source>
        <dbReference type="SAM" id="MobiDB-lite"/>
    </source>
</evidence>
<feature type="compositionally biased region" description="Low complexity" evidence="1">
    <location>
        <begin position="1"/>
        <end position="15"/>
    </location>
</feature>
<sequence length="198" mass="21772">MTEPSAPSHAPDSAPEFSRKINADTVRRAPMTEVIEATEAERKALADRFELESIERLTATIRLRATRGGTMIRVAGRLEADVVQTCIITLDSVPAHVEEEFEALFAPESLIEDPGSEIDLDPTLSDAESPEPMDNNRIDIGELTAQHLSLALDPYPQVDGAVFEGFDDGPLEDEEEVAPEEPEKPNPFAALQRLKPRE</sequence>
<feature type="region of interest" description="Disordered" evidence="1">
    <location>
        <begin position="159"/>
        <end position="198"/>
    </location>
</feature>
<dbReference type="AlphaFoldDB" id="A0A431VN86"/>
<reference evidence="2 3" key="1">
    <citation type="submission" date="2018-12" db="EMBL/GenBank/DDBJ databases">
        <authorList>
            <person name="Yang Y."/>
        </authorList>
    </citation>
    <scope>NUCLEOTIDE SEQUENCE [LARGE SCALE GENOMIC DNA]</scope>
    <source>
        <strain evidence="2 3">L-25-5w-1</strain>
    </source>
</reference>
<keyword evidence="3" id="KW-1185">Reference proteome</keyword>
<feature type="compositionally biased region" description="Acidic residues" evidence="1">
    <location>
        <begin position="165"/>
        <end position="180"/>
    </location>
</feature>
<protein>
    <submittedName>
        <fullName evidence="2">DUF177 domain-containing protein</fullName>
    </submittedName>
</protein>
<dbReference type="Proteomes" id="UP000277007">
    <property type="component" value="Unassembled WGS sequence"/>
</dbReference>